<feature type="domain" description="Glucose-6-phosphate dehydrogenase C-terminal" evidence="9">
    <location>
        <begin position="221"/>
        <end position="515"/>
    </location>
</feature>
<keyword evidence="4 7" id="KW-0521">NADP</keyword>
<keyword evidence="5 7" id="KW-0560">Oxidoreductase</keyword>
<evidence type="ECO:0000256" key="4">
    <source>
        <dbReference type="ARBA" id="ARBA00022857"/>
    </source>
</evidence>
<keyword evidence="3 7" id="KW-0313">Glucose metabolism</keyword>
<dbReference type="GO" id="GO:0005829">
    <property type="term" value="C:cytosol"/>
    <property type="evidence" value="ECO:0007669"/>
    <property type="project" value="TreeGrafter"/>
</dbReference>
<evidence type="ECO:0000259" key="8">
    <source>
        <dbReference type="Pfam" id="PF00479"/>
    </source>
</evidence>
<dbReference type="InterPro" id="IPR022674">
    <property type="entry name" value="G6P_DH_NAD-bd"/>
</dbReference>
<organism evidence="10 11">
    <name type="scientific">Acetobacter oeni</name>
    <dbReference type="NCBI Taxonomy" id="304077"/>
    <lineage>
        <taxon>Bacteria</taxon>
        <taxon>Pseudomonadati</taxon>
        <taxon>Pseudomonadota</taxon>
        <taxon>Alphaproteobacteria</taxon>
        <taxon>Acetobacterales</taxon>
        <taxon>Acetobacteraceae</taxon>
        <taxon>Acetobacter</taxon>
    </lineage>
</organism>
<feature type="active site" description="Proton acceptor" evidence="7">
    <location>
        <position position="272"/>
    </location>
</feature>
<evidence type="ECO:0000256" key="3">
    <source>
        <dbReference type="ARBA" id="ARBA00022526"/>
    </source>
</evidence>
<feature type="binding site" evidence="7">
    <location>
        <position position="210"/>
    </location>
    <ligand>
        <name>substrate</name>
    </ligand>
</feature>
<dbReference type="GO" id="GO:0004345">
    <property type="term" value="F:glucose-6-phosphate dehydrogenase activity"/>
    <property type="evidence" value="ECO:0007669"/>
    <property type="project" value="UniProtKB-UniRule"/>
</dbReference>
<dbReference type="NCBIfam" id="TIGR00871">
    <property type="entry name" value="zwf"/>
    <property type="match status" value="1"/>
</dbReference>
<dbReference type="UniPathway" id="UPA00115">
    <property type="reaction ID" value="UER00408"/>
</dbReference>
<feature type="domain" description="Glucose-6-phosphate dehydrogenase NAD-binding" evidence="8">
    <location>
        <begin position="37"/>
        <end position="219"/>
    </location>
</feature>
<evidence type="ECO:0000259" key="9">
    <source>
        <dbReference type="Pfam" id="PF02781"/>
    </source>
</evidence>
<dbReference type="GO" id="GO:0009051">
    <property type="term" value="P:pentose-phosphate shunt, oxidative branch"/>
    <property type="evidence" value="ECO:0007669"/>
    <property type="project" value="TreeGrafter"/>
</dbReference>
<feature type="binding site" evidence="7">
    <location>
        <position position="248"/>
    </location>
    <ligand>
        <name>substrate</name>
    </ligand>
</feature>
<dbReference type="Gene3D" id="3.30.360.10">
    <property type="entry name" value="Dihydrodipicolinate Reductase, domain 2"/>
    <property type="match status" value="1"/>
</dbReference>
<evidence type="ECO:0000313" key="10">
    <source>
        <dbReference type="EMBL" id="GEN62582.1"/>
    </source>
</evidence>
<dbReference type="Pfam" id="PF00479">
    <property type="entry name" value="G6PD_N"/>
    <property type="match status" value="1"/>
</dbReference>
<feature type="binding site" evidence="7">
    <location>
        <position position="368"/>
    </location>
    <ligand>
        <name>substrate</name>
    </ligand>
</feature>
<dbReference type="InterPro" id="IPR001282">
    <property type="entry name" value="G6P_DH"/>
</dbReference>
<comment type="catalytic activity">
    <reaction evidence="7">
        <text>D-glucose 6-phosphate + NADP(+) = 6-phospho-D-glucono-1,5-lactone + NADPH + H(+)</text>
        <dbReference type="Rhea" id="RHEA:15841"/>
        <dbReference type="ChEBI" id="CHEBI:15378"/>
        <dbReference type="ChEBI" id="CHEBI:57783"/>
        <dbReference type="ChEBI" id="CHEBI:57955"/>
        <dbReference type="ChEBI" id="CHEBI:58349"/>
        <dbReference type="ChEBI" id="CHEBI:61548"/>
        <dbReference type="EC" id="1.1.1.49"/>
    </reaction>
</comment>
<dbReference type="InterPro" id="IPR022675">
    <property type="entry name" value="G6P_DH_C"/>
</dbReference>
<dbReference type="Gene3D" id="3.40.50.720">
    <property type="entry name" value="NAD(P)-binding Rossmann-like Domain"/>
    <property type="match status" value="1"/>
</dbReference>
<protein>
    <recommendedName>
        <fullName evidence="7">Glucose-6-phosphate 1-dehydrogenase</fullName>
        <shortName evidence="7">G6PD</shortName>
        <ecNumber evidence="7">1.1.1.49</ecNumber>
    </recommendedName>
</protein>
<dbReference type="HAMAP" id="MF_00966">
    <property type="entry name" value="G6PD"/>
    <property type="match status" value="1"/>
</dbReference>
<dbReference type="AlphaFoldDB" id="A0A511XI17"/>
<dbReference type="EC" id="1.1.1.49" evidence="7"/>
<dbReference type="GO" id="GO:0050661">
    <property type="term" value="F:NADP binding"/>
    <property type="evidence" value="ECO:0007669"/>
    <property type="project" value="UniProtKB-UniRule"/>
</dbReference>
<evidence type="ECO:0000256" key="7">
    <source>
        <dbReference type="HAMAP-Rule" id="MF_00966"/>
    </source>
</evidence>
<accession>A0A511XI17</accession>
<dbReference type="InterPro" id="IPR019796">
    <property type="entry name" value="G6P_DH_AS"/>
</dbReference>
<dbReference type="PRINTS" id="PR00079">
    <property type="entry name" value="G6PDHDRGNASE"/>
</dbReference>
<evidence type="ECO:0000256" key="2">
    <source>
        <dbReference type="ARBA" id="ARBA00009975"/>
    </source>
</evidence>
<feature type="binding site" evidence="7">
    <location>
        <position position="267"/>
    </location>
    <ligand>
        <name>substrate</name>
    </ligand>
</feature>
<comment type="caution">
    <text evidence="7">Lacks conserved residue(s) required for the propagation of feature annotation.</text>
</comment>
<comment type="pathway">
    <text evidence="1 7">Carbohydrate degradation; pentose phosphate pathway; D-ribulose 5-phosphate from D-glucose 6-phosphate (oxidative stage): step 1/3.</text>
</comment>
<name>A0A511XI17_9PROT</name>
<gene>
    <name evidence="10" type="primary">zwf_1</name>
    <name evidence="7" type="synonym">zwf</name>
    <name evidence="10" type="ORF">AOE01nite_08060</name>
</gene>
<evidence type="ECO:0000313" key="11">
    <source>
        <dbReference type="Proteomes" id="UP000321746"/>
    </source>
</evidence>
<evidence type="ECO:0000256" key="5">
    <source>
        <dbReference type="ARBA" id="ARBA00023002"/>
    </source>
</evidence>
<dbReference type="PANTHER" id="PTHR23429:SF0">
    <property type="entry name" value="GLUCOSE-6-PHOSPHATE 1-DEHYDROGENASE"/>
    <property type="match status" value="1"/>
</dbReference>
<feature type="binding site" evidence="7">
    <location>
        <position position="180"/>
    </location>
    <ligand>
        <name>NADP(+)</name>
        <dbReference type="ChEBI" id="CHEBI:58349"/>
    </ligand>
</feature>
<comment type="function">
    <text evidence="7">Catalyzes the oxidation of glucose 6-phosphate to 6-phosphogluconolactone.</text>
</comment>
<comment type="caution">
    <text evidence="10">The sequence shown here is derived from an EMBL/GenBank/DDBJ whole genome shotgun (WGS) entry which is preliminary data.</text>
</comment>
<feature type="binding site" evidence="7">
    <location>
        <begin position="124"/>
        <end position="125"/>
    </location>
    <ligand>
        <name>NADP(+)</name>
        <dbReference type="ChEBI" id="CHEBI:58349"/>
    </ligand>
</feature>
<comment type="similarity">
    <text evidence="2 7">Belongs to the glucose-6-phosphate dehydrogenase family.</text>
</comment>
<keyword evidence="6 7" id="KW-0119">Carbohydrate metabolism</keyword>
<dbReference type="GO" id="GO:0006006">
    <property type="term" value="P:glucose metabolic process"/>
    <property type="evidence" value="ECO:0007669"/>
    <property type="project" value="UniProtKB-KW"/>
</dbReference>
<evidence type="ECO:0000256" key="1">
    <source>
        <dbReference type="ARBA" id="ARBA00004937"/>
    </source>
</evidence>
<reference evidence="10 11" key="1">
    <citation type="submission" date="2019-07" db="EMBL/GenBank/DDBJ databases">
        <title>Whole genome shotgun sequence of Acetobacter oeni NBRC 105207.</title>
        <authorList>
            <person name="Hosoyama A."/>
            <person name="Uohara A."/>
            <person name="Ohji S."/>
            <person name="Ichikawa N."/>
        </authorList>
    </citation>
    <scope>NUCLEOTIDE SEQUENCE [LARGE SCALE GENOMIC DNA]</scope>
    <source>
        <strain evidence="10 11">NBRC 105207</strain>
    </source>
</reference>
<evidence type="ECO:0000256" key="6">
    <source>
        <dbReference type="ARBA" id="ARBA00023277"/>
    </source>
</evidence>
<dbReference type="EMBL" id="BJYG01000007">
    <property type="protein sequence ID" value="GEN62582.1"/>
    <property type="molecule type" value="Genomic_DNA"/>
</dbReference>
<dbReference type="SUPFAM" id="SSF51735">
    <property type="entry name" value="NAD(P)-binding Rossmann-fold domains"/>
    <property type="match status" value="1"/>
</dbReference>
<dbReference type="InterPro" id="IPR036291">
    <property type="entry name" value="NAD(P)-bd_dom_sf"/>
</dbReference>
<dbReference type="PANTHER" id="PTHR23429">
    <property type="entry name" value="GLUCOSE-6-PHOSPHATE 1-DEHYDROGENASE G6PD"/>
    <property type="match status" value="1"/>
</dbReference>
<dbReference type="SUPFAM" id="SSF55347">
    <property type="entry name" value="Glyceraldehyde-3-phosphate dehydrogenase-like, C-terminal domain"/>
    <property type="match status" value="1"/>
</dbReference>
<dbReference type="PROSITE" id="PS00069">
    <property type="entry name" value="G6P_DEHYDROGENASE"/>
    <property type="match status" value="1"/>
</dbReference>
<dbReference type="Proteomes" id="UP000321746">
    <property type="component" value="Unassembled WGS sequence"/>
</dbReference>
<proteinExistence type="inferred from homology"/>
<dbReference type="Pfam" id="PF02781">
    <property type="entry name" value="G6PD_C"/>
    <property type="match status" value="1"/>
</dbReference>
<feature type="binding site" evidence="7">
    <location>
        <position position="214"/>
    </location>
    <ligand>
        <name>substrate</name>
    </ligand>
</feature>
<sequence>MMKEGYLMPRARISTFAQTDQPVAPSGVKPAPDCTLVIFGAHGDLTKRLLIPALYDLKVSGLLPDGFRIIGVDNAEDTTEGWRDRLTAMMENFTKDPSAEFYTPKIDETVWNWLSARLTYARADFTDPGALRDLGSGINGNAVFYLAVPARFFAPAVEALGKAGLTEEPENHFRRVVIEKPFGTDLQSAKDLNSHLLSVLKEEQIFRVDHFLGKETVQNILAMRFGNVIFEPIWHRDYIDNIQITAAETVTVESRAAFYEATGALRDMVPNHLFQLLAMVAMEPPASFAPEKVRTSKQTLFESILPVKPEDVVRGQYVAGTVKDMPVAAYRDSPGVASDSDTETYVAMKLEVQNWRWAGVPFYIRTGKAMSNRLAEIVIEFRVPPLTLFPSADAHSPPPNRVILNVQPVQGVTICFGAKKPGPEMRLVDVQSRFRYPDFFVREPNVGYETLLYDCLCGDATLFQRADNIETAWAVVEPALESWKAGHSAPEPYAAGSAGPRAADELLARDGRAWHPIDGQV</sequence>
<keyword evidence="11" id="KW-1185">Reference proteome</keyword>
<dbReference type="PIRSF" id="PIRSF000110">
    <property type="entry name" value="G6PD"/>
    <property type="match status" value="1"/>
</dbReference>